<name>A0A0S3RFV2_PHAAN</name>
<dbReference type="AlphaFoldDB" id="A0A0S3RFV2"/>
<reference evidence="1 2" key="1">
    <citation type="journal article" date="2015" name="Sci. Rep.">
        <title>The power of single molecule real-time sequencing technology in the de novo assembly of a eukaryotic genome.</title>
        <authorList>
            <person name="Sakai H."/>
            <person name="Naito K."/>
            <person name="Ogiso-Tanaka E."/>
            <person name="Takahashi Y."/>
            <person name="Iseki K."/>
            <person name="Muto C."/>
            <person name="Satou K."/>
            <person name="Teruya K."/>
            <person name="Shiroma A."/>
            <person name="Shimoji M."/>
            <person name="Hirano T."/>
            <person name="Itoh T."/>
            <person name="Kaga A."/>
            <person name="Tomooka N."/>
        </authorList>
    </citation>
    <scope>NUCLEOTIDE SEQUENCE [LARGE SCALE GENOMIC DNA]</scope>
    <source>
        <strain evidence="2">cv. Shumari</strain>
    </source>
</reference>
<protein>
    <submittedName>
        <fullName evidence="1">Uncharacterized protein</fullName>
    </submittedName>
</protein>
<keyword evidence="2" id="KW-1185">Reference proteome</keyword>
<evidence type="ECO:0000313" key="1">
    <source>
        <dbReference type="EMBL" id="BAT79572.1"/>
    </source>
</evidence>
<accession>A0A0S3RFV2</accession>
<proteinExistence type="predicted"/>
<dbReference type="EMBL" id="AP015035">
    <property type="protein sequence ID" value="BAT79572.1"/>
    <property type="molecule type" value="Genomic_DNA"/>
</dbReference>
<sequence>MHSAASNYFFFTDEPCRFSSNKDRNFSSLTRTLIIKTPNLFPQSQLHSSIKTSCPLIFSFFPSIPLPKTDYTSVPSSLFNTKMLLNATSA</sequence>
<dbReference type="Proteomes" id="UP000291084">
    <property type="component" value="Chromosome 2"/>
</dbReference>
<organism evidence="1 2">
    <name type="scientific">Vigna angularis var. angularis</name>
    <dbReference type="NCBI Taxonomy" id="157739"/>
    <lineage>
        <taxon>Eukaryota</taxon>
        <taxon>Viridiplantae</taxon>
        <taxon>Streptophyta</taxon>
        <taxon>Embryophyta</taxon>
        <taxon>Tracheophyta</taxon>
        <taxon>Spermatophyta</taxon>
        <taxon>Magnoliopsida</taxon>
        <taxon>eudicotyledons</taxon>
        <taxon>Gunneridae</taxon>
        <taxon>Pentapetalae</taxon>
        <taxon>rosids</taxon>
        <taxon>fabids</taxon>
        <taxon>Fabales</taxon>
        <taxon>Fabaceae</taxon>
        <taxon>Papilionoideae</taxon>
        <taxon>50 kb inversion clade</taxon>
        <taxon>NPAAA clade</taxon>
        <taxon>indigoferoid/millettioid clade</taxon>
        <taxon>Phaseoleae</taxon>
        <taxon>Vigna</taxon>
    </lineage>
</organism>
<gene>
    <name evidence="1" type="primary">Vigan.02G248100</name>
    <name evidence="1" type="ORF">VIGAN_02248100</name>
</gene>
<evidence type="ECO:0000313" key="2">
    <source>
        <dbReference type="Proteomes" id="UP000291084"/>
    </source>
</evidence>